<proteinExistence type="inferred from homology"/>
<evidence type="ECO:0000256" key="5">
    <source>
        <dbReference type="PIRNR" id="PIRNR038994"/>
    </source>
</evidence>
<dbReference type="GO" id="GO:0046872">
    <property type="term" value="F:metal ion binding"/>
    <property type="evidence" value="ECO:0007669"/>
    <property type="project" value="UniProtKB-KW"/>
</dbReference>
<dbReference type="InterPro" id="IPR003764">
    <property type="entry name" value="GlcNAc_6-P_deAcase"/>
</dbReference>
<feature type="active site" description="Proton donor/acceptor" evidence="6">
    <location>
        <position position="273"/>
    </location>
</feature>
<feature type="binding site" evidence="7">
    <location>
        <begin position="218"/>
        <end position="219"/>
    </location>
    <ligand>
        <name>substrate</name>
    </ligand>
</feature>
<keyword evidence="3 5" id="KW-0378">Hydrolase</keyword>
<keyword evidence="2 8" id="KW-0479">Metal-binding</keyword>
<dbReference type="FunFam" id="3.20.20.140:FF:000004">
    <property type="entry name" value="N-acetylglucosamine-6-phosphate deacetylase"/>
    <property type="match status" value="1"/>
</dbReference>
<evidence type="ECO:0000313" key="10">
    <source>
        <dbReference type="EMBL" id="KAA0011944.1"/>
    </source>
</evidence>
<reference evidence="10 11" key="1">
    <citation type="submission" date="2019-08" db="EMBL/GenBank/DDBJ databases">
        <title>Bioinformatics analysis of the strain L3 and L5.</title>
        <authorList>
            <person name="Li X."/>
        </authorList>
    </citation>
    <scope>NUCLEOTIDE SEQUENCE [LARGE SCALE GENOMIC DNA]</scope>
    <source>
        <strain evidence="10 11">L5</strain>
    </source>
</reference>
<dbReference type="Pfam" id="PF01979">
    <property type="entry name" value="Amidohydro_1"/>
    <property type="match status" value="1"/>
</dbReference>
<dbReference type="GO" id="GO:0006046">
    <property type="term" value="P:N-acetylglucosamine catabolic process"/>
    <property type="evidence" value="ECO:0007669"/>
    <property type="project" value="TreeGrafter"/>
</dbReference>
<evidence type="ECO:0000313" key="11">
    <source>
        <dbReference type="Proteomes" id="UP000486760"/>
    </source>
</evidence>
<dbReference type="SUPFAM" id="SSF51338">
    <property type="entry name" value="Composite domain of metallo-dependent hydrolases"/>
    <property type="match status" value="1"/>
</dbReference>
<evidence type="ECO:0000256" key="3">
    <source>
        <dbReference type="ARBA" id="ARBA00022801"/>
    </source>
</evidence>
<feature type="binding site" evidence="7">
    <location>
        <position position="250"/>
    </location>
    <ligand>
        <name>substrate</name>
    </ligand>
</feature>
<evidence type="ECO:0000256" key="6">
    <source>
        <dbReference type="PIRSR" id="PIRSR038994-1"/>
    </source>
</evidence>
<evidence type="ECO:0000256" key="8">
    <source>
        <dbReference type="PIRSR" id="PIRSR038994-3"/>
    </source>
</evidence>
<dbReference type="AlphaFoldDB" id="A0A7V7G0C3"/>
<dbReference type="SUPFAM" id="SSF51556">
    <property type="entry name" value="Metallo-dependent hydrolases"/>
    <property type="match status" value="1"/>
</dbReference>
<feature type="binding site" evidence="7">
    <location>
        <begin position="306"/>
        <end position="308"/>
    </location>
    <ligand>
        <name>substrate</name>
    </ligand>
</feature>
<dbReference type="PIRSF" id="PIRSF038994">
    <property type="entry name" value="NagA"/>
    <property type="match status" value="1"/>
</dbReference>
<evidence type="ECO:0000256" key="4">
    <source>
        <dbReference type="ARBA" id="ARBA00023277"/>
    </source>
</evidence>
<dbReference type="NCBIfam" id="TIGR00221">
    <property type="entry name" value="nagA"/>
    <property type="match status" value="1"/>
</dbReference>
<feature type="binding site" evidence="8">
    <location>
        <position position="194"/>
    </location>
    <ligand>
        <name>Zn(2+)</name>
        <dbReference type="ChEBI" id="CHEBI:29105"/>
    </ligand>
</feature>
<feature type="binding site" evidence="7">
    <location>
        <position position="226"/>
    </location>
    <ligand>
        <name>substrate</name>
    </ligand>
</feature>
<evidence type="ECO:0000256" key="1">
    <source>
        <dbReference type="ARBA" id="ARBA00010716"/>
    </source>
</evidence>
<comment type="caution">
    <text evidence="10">The sequence shown here is derived from an EMBL/GenBank/DDBJ whole genome shotgun (WGS) entry which is preliminary data.</text>
</comment>
<keyword evidence="4 5" id="KW-0119">Carbohydrate metabolism</keyword>
<dbReference type="RefSeq" id="WP_149328505.1">
    <property type="nucleotide sequence ID" value="NZ_VTPY01000004.1"/>
</dbReference>
<accession>A0A7V7G0C3</accession>
<feature type="domain" description="Amidohydrolase-related" evidence="9">
    <location>
        <begin position="52"/>
        <end position="365"/>
    </location>
</feature>
<dbReference type="InterPro" id="IPR032466">
    <property type="entry name" value="Metal_Hydrolase"/>
</dbReference>
<evidence type="ECO:0000256" key="2">
    <source>
        <dbReference type="ARBA" id="ARBA00022723"/>
    </source>
</evidence>
<evidence type="ECO:0000259" key="9">
    <source>
        <dbReference type="Pfam" id="PF01979"/>
    </source>
</evidence>
<dbReference type="GO" id="GO:0008448">
    <property type="term" value="F:N-acetylglucosamine-6-phosphate deacetylase activity"/>
    <property type="evidence" value="ECO:0007669"/>
    <property type="project" value="UniProtKB-EC"/>
</dbReference>
<dbReference type="PANTHER" id="PTHR11113">
    <property type="entry name" value="N-ACETYLGLUCOSAMINE-6-PHOSPHATE DEACETYLASE"/>
    <property type="match status" value="1"/>
</dbReference>
<feature type="binding site" evidence="8">
    <location>
        <position position="129"/>
    </location>
    <ligand>
        <name>Zn(2+)</name>
        <dbReference type="ChEBI" id="CHEBI:29105"/>
    </ligand>
</feature>
<evidence type="ECO:0000256" key="7">
    <source>
        <dbReference type="PIRSR" id="PIRSR038994-2"/>
    </source>
</evidence>
<dbReference type="Gene3D" id="3.20.20.140">
    <property type="entry name" value="Metal-dependent hydrolases"/>
    <property type="match status" value="1"/>
</dbReference>
<protein>
    <submittedName>
        <fullName evidence="10">N-acetylglucosamine-6-phosphate deacetylase</fullName>
        <ecNumber evidence="10">3.5.1.25</ecNumber>
    </submittedName>
</protein>
<name>A0A7V7G0C3_9GAMM</name>
<dbReference type="Proteomes" id="UP000486760">
    <property type="component" value="Unassembled WGS sequence"/>
</dbReference>
<sequence>MKLLTNGRVFDGEQVREDVDVVLEGETIRELRPAGQALPTGAERHDLGGMLLAPGFIDLQVNGGGGLLFNDAPSVERIRVIAESHRRHGTTGLLITLISARREAMQAATSATRQALEQKLPGLLGLHLEGPYLNPMRKGIHPAETLRDPEPDALELLTGLGGAGITLVTLAPERVPAGFIRALAERGVHVAAGHTAADHATLQRAIAEGLHGFTHLYNAMSPLGSREPGAVGTALADPTTWCSVIVDGHHVHPASLRIAVAAKPRGRVLLVTDAMPSVGSAQDRFPLLGESIERRNGRLVNPDGTLAGADLTMDRAVANAHRLLGLPLEEALRMGSRYPAECLGLDRRHGWIRPGYRADLVLLDATLRARRTWIGGQSQPA</sequence>
<dbReference type="EC" id="3.5.1.25" evidence="10"/>
<keyword evidence="11" id="KW-1185">Reference proteome</keyword>
<feature type="binding site" evidence="7">
    <location>
        <position position="140"/>
    </location>
    <ligand>
        <name>substrate</name>
    </ligand>
</feature>
<comment type="similarity">
    <text evidence="1 5">Belongs to the metallo-dependent hydrolases superfamily. NagA family.</text>
</comment>
<comment type="cofactor">
    <cofactor evidence="8">
        <name>a divalent metal cation</name>
        <dbReference type="ChEBI" id="CHEBI:60240"/>
    </cofactor>
    <text evidence="8">Binds 1 divalent metal cation per subunit.</text>
</comment>
<dbReference type="InterPro" id="IPR006680">
    <property type="entry name" value="Amidohydro-rel"/>
</dbReference>
<feature type="binding site" evidence="8">
    <location>
        <position position="215"/>
    </location>
    <ligand>
        <name>Zn(2+)</name>
        <dbReference type="ChEBI" id="CHEBI:29105"/>
    </ligand>
</feature>
<dbReference type="Gene3D" id="2.30.40.10">
    <property type="entry name" value="Urease, subunit C, domain 1"/>
    <property type="match status" value="1"/>
</dbReference>
<dbReference type="EMBL" id="VTPY01000004">
    <property type="protein sequence ID" value="KAA0011944.1"/>
    <property type="molecule type" value="Genomic_DNA"/>
</dbReference>
<dbReference type="PANTHER" id="PTHR11113:SF14">
    <property type="entry name" value="N-ACETYLGLUCOSAMINE-6-PHOSPHATE DEACETYLASE"/>
    <property type="match status" value="1"/>
</dbReference>
<organism evidence="10 11">
    <name type="scientific">Billgrantia pellis</name>
    <dbReference type="NCBI Taxonomy" id="2606936"/>
    <lineage>
        <taxon>Bacteria</taxon>
        <taxon>Pseudomonadati</taxon>
        <taxon>Pseudomonadota</taxon>
        <taxon>Gammaproteobacteria</taxon>
        <taxon>Oceanospirillales</taxon>
        <taxon>Halomonadaceae</taxon>
        <taxon>Billgrantia</taxon>
    </lineage>
</organism>
<dbReference type="CDD" id="cd00854">
    <property type="entry name" value="NagA"/>
    <property type="match status" value="1"/>
</dbReference>
<gene>
    <name evidence="10" type="primary">nagA</name>
    <name evidence="10" type="ORF">F0A17_11630</name>
</gene>
<dbReference type="InterPro" id="IPR011059">
    <property type="entry name" value="Metal-dep_hydrolase_composite"/>
</dbReference>